<keyword evidence="2" id="KW-1185">Reference proteome</keyword>
<protein>
    <recommendedName>
        <fullName evidence="3">Glycosyltransferase</fullName>
    </recommendedName>
</protein>
<comment type="caution">
    <text evidence="1">The sequence shown here is derived from an EMBL/GenBank/DDBJ whole genome shotgun (WGS) entry which is preliminary data.</text>
</comment>
<dbReference type="SUPFAM" id="SSF53756">
    <property type="entry name" value="UDP-Glycosyltransferase/glycogen phosphorylase"/>
    <property type="match status" value="1"/>
</dbReference>
<evidence type="ECO:0000313" key="2">
    <source>
        <dbReference type="Proteomes" id="UP001596292"/>
    </source>
</evidence>
<dbReference type="EMBL" id="JBHSWN010000001">
    <property type="protein sequence ID" value="MFC6790188.1"/>
    <property type="molecule type" value="Genomic_DNA"/>
</dbReference>
<dbReference type="RefSeq" id="WP_378969699.1">
    <property type="nucleotide sequence ID" value="NZ_JBHSWN010000001.1"/>
</dbReference>
<dbReference type="Proteomes" id="UP001596292">
    <property type="component" value="Unassembled WGS sequence"/>
</dbReference>
<organism evidence="1 2">
    <name type="scientific">Methylobacterium komagatae</name>
    <dbReference type="NCBI Taxonomy" id="374425"/>
    <lineage>
        <taxon>Bacteria</taxon>
        <taxon>Pseudomonadati</taxon>
        <taxon>Pseudomonadota</taxon>
        <taxon>Alphaproteobacteria</taxon>
        <taxon>Hyphomicrobiales</taxon>
        <taxon>Methylobacteriaceae</taxon>
        <taxon>Methylobacterium</taxon>
    </lineage>
</organism>
<name>A0ABW2BIC6_9HYPH</name>
<accession>A0ABW2BIC6</accession>
<reference evidence="2" key="1">
    <citation type="journal article" date="2019" name="Int. J. Syst. Evol. Microbiol.">
        <title>The Global Catalogue of Microorganisms (GCM) 10K type strain sequencing project: providing services to taxonomists for standard genome sequencing and annotation.</title>
        <authorList>
            <consortium name="The Broad Institute Genomics Platform"/>
            <consortium name="The Broad Institute Genome Sequencing Center for Infectious Disease"/>
            <person name="Wu L."/>
            <person name="Ma J."/>
        </authorList>
    </citation>
    <scope>NUCLEOTIDE SEQUENCE [LARGE SCALE GENOMIC DNA]</scope>
    <source>
        <strain evidence="2">CCUG 48316</strain>
    </source>
</reference>
<gene>
    <name evidence="1" type="ORF">ACFQE0_11510</name>
</gene>
<proteinExistence type="predicted"/>
<evidence type="ECO:0000313" key="1">
    <source>
        <dbReference type="EMBL" id="MFC6790188.1"/>
    </source>
</evidence>
<sequence>MRVLIAVTHLLGAGHLTRAAALARAFAAAGHETALVSGGHPAPS</sequence>
<evidence type="ECO:0008006" key="3">
    <source>
        <dbReference type="Google" id="ProtNLM"/>
    </source>
</evidence>